<organism evidence="1 2">
    <name type="scientific">Populus alba x Populus x berolinensis</name>
    <dbReference type="NCBI Taxonomy" id="444605"/>
    <lineage>
        <taxon>Eukaryota</taxon>
        <taxon>Viridiplantae</taxon>
        <taxon>Streptophyta</taxon>
        <taxon>Embryophyta</taxon>
        <taxon>Tracheophyta</taxon>
        <taxon>Spermatophyta</taxon>
        <taxon>Magnoliopsida</taxon>
        <taxon>eudicotyledons</taxon>
        <taxon>Gunneridae</taxon>
        <taxon>Pentapetalae</taxon>
        <taxon>rosids</taxon>
        <taxon>fabids</taxon>
        <taxon>Malpighiales</taxon>
        <taxon>Salicaceae</taxon>
        <taxon>Saliceae</taxon>
        <taxon>Populus</taxon>
    </lineage>
</organism>
<reference evidence="1" key="1">
    <citation type="journal article" date="2023" name="Mol. Ecol. Resour.">
        <title>Chromosome-level genome assembly of a triploid poplar Populus alba 'Berolinensis'.</title>
        <authorList>
            <person name="Chen S."/>
            <person name="Yu Y."/>
            <person name="Wang X."/>
            <person name="Wang S."/>
            <person name="Zhang T."/>
            <person name="Zhou Y."/>
            <person name="He R."/>
            <person name="Meng N."/>
            <person name="Wang Y."/>
            <person name="Liu W."/>
            <person name="Liu Z."/>
            <person name="Liu J."/>
            <person name="Guo Q."/>
            <person name="Huang H."/>
            <person name="Sederoff R.R."/>
            <person name="Wang G."/>
            <person name="Qu G."/>
            <person name="Chen S."/>
        </authorList>
    </citation>
    <scope>NUCLEOTIDE SEQUENCE</scope>
    <source>
        <strain evidence="1">SC-2020</strain>
    </source>
</reference>
<dbReference type="EMBL" id="JAQIZT010000005">
    <property type="protein sequence ID" value="KAJ6997900.1"/>
    <property type="molecule type" value="Genomic_DNA"/>
</dbReference>
<accession>A0AAD6QWE4</accession>
<evidence type="ECO:0000313" key="2">
    <source>
        <dbReference type="Proteomes" id="UP001164929"/>
    </source>
</evidence>
<comment type="caution">
    <text evidence="1">The sequence shown here is derived from an EMBL/GenBank/DDBJ whole genome shotgun (WGS) entry which is preliminary data.</text>
</comment>
<proteinExistence type="predicted"/>
<dbReference type="Proteomes" id="UP001164929">
    <property type="component" value="Chromosome 5"/>
</dbReference>
<dbReference type="AlphaFoldDB" id="A0AAD6QWE4"/>
<evidence type="ECO:0000313" key="1">
    <source>
        <dbReference type="EMBL" id="KAJ6997900.1"/>
    </source>
</evidence>
<protein>
    <submittedName>
        <fullName evidence="1">Uncharacterized protein</fullName>
    </submittedName>
</protein>
<gene>
    <name evidence="1" type="ORF">NC653_014205</name>
</gene>
<sequence length="33" mass="3461">MSSKYIHLVLVALPCSVQIESDGMLVTIATAGL</sequence>
<keyword evidence="2" id="KW-1185">Reference proteome</keyword>
<name>A0AAD6QWE4_9ROSI</name>